<name>A0ABZ2V9L2_9RHOB</name>
<protein>
    <submittedName>
        <fullName evidence="1">Os1348 family NHLP clan protein</fullName>
    </submittedName>
</protein>
<dbReference type="EMBL" id="CP150951">
    <property type="protein sequence ID" value="WZC50091.1"/>
    <property type="molecule type" value="Genomic_DNA"/>
</dbReference>
<reference evidence="2" key="1">
    <citation type="submission" date="2024-04" db="EMBL/GenBank/DDBJ databases">
        <title>Phylogenomic analyses of a clade within the roseobacter group suggest taxonomic reassignments of species of the genera Aestuariivita, Citreicella, Loktanella, Nautella, Pelagibaca, Ruegeria, Thalassobius, Thiobacimonas and Tropicibacter, and the proposal o.</title>
        <authorList>
            <person name="Jeon C.O."/>
        </authorList>
    </citation>
    <scope>NUCLEOTIDE SEQUENCE [LARGE SCALE GENOMIC DNA]</scope>
    <source>
        <strain evidence="2">BS5-3</strain>
    </source>
</reference>
<organism evidence="1 2">
    <name type="scientific">Yoonia phaeophyticola</name>
    <dbReference type="NCBI Taxonomy" id="3137369"/>
    <lineage>
        <taxon>Bacteria</taxon>
        <taxon>Pseudomonadati</taxon>
        <taxon>Pseudomonadota</taxon>
        <taxon>Alphaproteobacteria</taxon>
        <taxon>Rhodobacterales</taxon>
        <taxon>Paracoccaceae</taxon>
        <taxon>Yoonia</taxon>
    </lineage>
</organism>
<dbReference type="SUPFAM" id="SSF56209">
    <property type="entry name" value="Nitrile hydratase alpha chain"/>
    <property type="match status" value="1"/>
</dbReference>
<dbReference type="Proteomes" id="UP001440612">
    <property type="component" value="Chromosome"/>
</dbReference>
<sequence>MADGEHTHANKHLTLDEVQTIIGRAIVDESFRDELTNNPEKTLKKLGISTLVGGDVDQKSVELIRAIADAFKETNTDTSLKEVLEKLRSSYLDSTDGIIRSRCL</sequence>
<accession>A0ABZ2V9L2</accession>
<dbReference type="Gene3D" id="3.90.330.10">
    <property type="entry name" value="Nitrile hydratase alpha /Thiocyanate hydrolase gamma"/>
    <property type="match status" value="1"/>
</dbReference>
<proteinExistence type="predicted"/>
<dbReference type="NCBIfam" id="NF038399">
    <property type="entry name" value="NH_RiPP_Os17"/>
    <property type="match status" value="1"/>
</dbReference>
<dbReference type="RefSeq" id="WP_341368201.1">
    <property type="nucleotide sequence ID" value="NZ_CP150951.2"/>
</dbReference>
<dbReference type="InterPro" id="IPR036648">
    <property type="entry name" value="CN_Hdrase_a/SCN_Hdrase_g_sf"/>
</dbReference>
<evidence type="ECO:0000313" key="1">
    <source>
        <dbReference type="EMBL" id="WZC50091.1"/>
    </source>
</evidence>
<keyword evidence="2" id="KW-1185">Reference proteome</keyword>
<evidence type="ECO:0000313" key="2">
    <source>
        <dbReference type="Proteomes" id="UP001440612"/>
    </source>
</evidence>
<gene>
    <name evidence="1" type="ORF">AABB29_05450</name>
</gene>